<evidence type="ECO:0000313" key="1">
    <source>
        <dbReference type="EMBL" id="MAA14527.1"/>
    </source>
</evidence>
<organism evidence="1">
    <name type="scientific">Rhipicephalus zambeziensis</name>
    <dbReference type="NCBI Taxonomy" id="60191"/>
    <lineage>
        <taxon>Eukaryota</taxon>
        <taxon>Metazoa</taxon>
        <taxon>Ecdysozoa</taxon>
        <taxon>Arthropoda</taxon>
        <taxon>Chelicerata</taxon>
        <taxon>Arachnida</taxon>
        <taxon>Acari</taxon>
        <taxon>Parasitiformes</taxon>
        <taxon>Ixodida</taxon>
        <taxon>Ixodoidea</taxon>
        <taxon>Ixodidae</taxon>
        <taxon>Rhipicephalinae</taxon>
        <taxon>Rhipicephalus</taxon>
        <taxon>Rhipicephalus</taxon>
    </lineage>
</organism>
<proteinExistence type="predicted"/>
<sequence length="345" mass="37293">MSSVGLLGTLGVRWRWSLRWCTGIGLVKGRRGCRHIHGTRVGRVVVGRVLRCLGCLGHGCCRLIGPGGLCGSGSRVSGHVETRCRCGTTRWRHGTVGVARGCSRRVAARVVLGGTIDTRVWGRHVAHENRVGWRGVRKHVVGNVEAVVDPLAGRVRRRRGAVVGARRGEVRRGSHASCMLGRRLSRFHHGLAKLDRTSLHELQLEGALARPVAILLGLDGALDVVGTEDGLLQAQVAHGEERKAERLQEVLAVAVGEHHPVCGEVDASFLGAMELMCIGTLEGQLHSVTVKQNELAFEDENAARRMSSVQRHGDASQYSPIALLPRHSLSVDSRARLLSAESQHG</sequence>
<dbReference type="AlphaFoldDB" id="A0A224YA53"/>
<accession>A0A224YA53</accession>
<dbReference type="EMBL" id="GFPF01003381">
    <property type="protein sequence ID" value="MAA14527.1"/>
    <property type="molecule type" value="Transcribed_RNA"/>
</dbReference>
<name>A0A224YA53_9ACAR</name>
<protein>
    <submittedName>
        <fullName evidence="1">Uncharacterized protein</fullName>
    </submittedName>
</protein>
<reference evidence="1" key="1">
    <citation type="journal article" date="2017" name="Parasit. Vectors">
        <title>Sialotranscriptomics of Rhipicephalus zambeziensis reveals intricate expression profiles of secretory proteins and suggests tight temporal transcriptional regulation during blood-feeding.</title>
        <authorList>
            <person name="de Castro M.H."/>
            <person name="de Klerk D."/>
            <person name="Pienaar R."/>
            <person name="Rees D.J.G."/>
            <person name="Mans B.J."/>
        </authorList>
    </citation>
    <scope>NUCLEOTIDE SEQUENCE</scope>
    <source>
        <tissue evidence="1">Salivary glands</tissue>
    </source>
</reference>